<name>A0A9X2D1L0_9GAMM</name>
<dbReference type="EMBL" id="JAJKBJ010000014">
    <property type="protein sequence ID" value="MCL9684806.1"/>
    <property type="molecule type" value="Genomic_DNA"/>
</dbReference>
<evidence type="ECO:0000256" key="2">
    <source>
        <dbReference type="ARBA" id="ARBA00021622"/>
    </source>
</evidence>
<evidence type="ECO:0000313" key="6">
    <source>
        <dbReference type="Proteomes" id="UP001139721"/>
    </source>
</evidence>
<dbReference type="InterPro" id="IPR006135">
    <property type="entry name" value="T3SS_substrate_exporter"/>
</dbReference>
<comment type="caution">
    <text evidence="5">The sequence shown here is derived from an EMBL/GenBank/DDBJ whole genome shotgun (WGS) entry which is preliminary data.</text>
</comment>
<evidence type="ECO:0000313" key="5">
    <source>
        <dbReference type="EMBL" id="MCL9684806.1"/>
    </source>
</evidence>
<comment type="function">
    <text evidence="4">Required for formation of the rod structure in the basal body of the flagellar apparatus. Together with FliI and FliH, may constitute the export apparatus of flagellin.</text>
</comment>
<dbReference type="SUPFAM" id="SSF160544">
    <property type="entry name" value="EscU C-terminal domain-like"/>
    <property type="match status" value="1"/>
</dbReference>
<keyword evidence="6" id="KW-1185">Reference proteome</keyword>
<proteinExistence type="inferred from homology"/>
<keyword evidence="3" id="KW-0653">Protein transport</keyword>
<dbReference type="Pfam" id="PF01312">
    <property type="entry name" value="Bac_export_2"/>
    <property type="match status" value="1"/>
</dbReference>
<dbReference type="RefSeq" id="WP_250421993.1">
    <property type="nucleotide sequence ID" value="NZ_JAJKBJ010000014.1"/>
</dbReference>
<dbReference type="AlphaFoldDB" id="A0A9X2D1L0"/>
<organism evidence="5 6">
    <name type="scientific">Legionella maioricensis</name>
    <dbReference type="NCBI Taxonomy" id="2896528"/>
    <lineage>
        <taxon>Bacteria</taxon>
        <taxon>Pseudomonadati</taxon>
        <taxon>Pseudomonadota</taxon>
        <taxon>Gammaproteobacteria</taxon>
        <taxon>Legionellales</taxon>
        <taxon>Legionellaceae</taxon>
        <taxon>Legionella</taxon>
    </lineage>
</organism>
<comment type="similarity">
    <text evidence="1">Belongs to the type III secretion exporter family.</text>
</comment>
<dbReference type="GO" id="GO:0005886">
    <property type="term" value="C:plasma membrane"/>
    <property type="evidence" value="ECO:0007669"/>
    <property type="project" value="TreeGrafter"/>
</dbReference>
<dbReference type="PANTHER" id="PTHR30531:SF12">
    <property type="entry name" value="FLAGELLAR BIOSYNTHETIC PROTEIN FLHB"/>
    <property type="match status" value="1"/>
</dbReference>
<evidence type="ECO:0000256" key="4">
    <source>
        <dbReference type="ARBA" id="ARBA00025078"/>
    </source>
</evidence>
<keyword evidence="3" id="KW-0813">Transport</keyword>
<accession>A0A9X2D1L0</accession>
<keyword evidence="3" id="KW-1006">Bacterial flagellum protein export</keyword>
<sequence length="88" mass="9719">MKKNKTRAIALRYDGTGVPYVTAKGEGTIAEQIIATAKEHGIPLEQNEELTALLAAVRINEEIPQSLYTAVAQILAFLYYANEQKPEE</sequence>
<dbReference type="InterPro" id="IPR029025">
    <property type="entry name" value="T3SS_substrate_exporter_C"/>
</dbReference>
<evidence type="ECO:0000256" key="1">
    <source>
        <dbReference type="ARBA" id="ARBA00010690"/>
    </source>
</evidence>
<protein>
    <recommendedName>
        <fullName evidence="2">Flagellar biosynthetic protein FlhB</fullName>
    </recommendedName>
</protein>
<gene>
    <name evidence="5" type="ORF">LOX96_11935</name>
</gene>
<evidence type="ECO:0000256" key="3">
    <source>
        <dbReference type="ARBA" id="ARBA00023225"/>
    </source>
</evidence>
<reference evidence="5" key="1">
    <citation type="submission" date="2021-11" db="EMBL/GenBank/DDBJ databases">
        <title>Legionella maioricencis sp. nov., a new species isolated from hot water samples in Mallorca.</title>
        <authorList>
            <person name="Crespi S."/>
            <person name="Drasar V."/>
            <person name="Salva-Serra F."/>
            <person name="Jaen-Luchoro D."/>
            <person name="Pineiro-Iglesias B."/>
            <person name="Aliaga F."/>
            <person name="Fernandez-Juarez V."/>
            <person name="Coll G."/>
            <person name="Moore E.R.B."/>
            <person name="Bennasar-Figueras A."/>
        </authorList>
    </citation>
    <scope>NUCLEOTIDE SEQUENCE</scope>
    <source>
        <strain evidence="5">HCPI-6</strain>
    </source>
</reference>
<dbReference type="Gene3D" id="3.40.1690.10">
    <property type="entry name" value="secretion proteins EscU"/>
    <property type="match status" value="1"/>
</dbReference>
<dbReference type="Proteomes" id="UP001139721">
    <property type="component" value="Unassembled WGS sequence"/>
</dbReference>
<dbReference type="GO" id="GO:0009306">
    <property type="term" value="P:protein secretion"/>
    <property type="evidence" value="ECO:0007669"/>
    <property type="project" value="InterPro"/>
</dbReference>
<dbReference type="PANTHER" id="PTHR30531">
    <property type="entry name" value="FLAGELLAR BIOSYNTHETIC PROTEIN FLHB"/>
    <property type="match status" value="1"/>
</dbReference>